<protein>
    <submittedName>
        <fullName evidence="1">Uncharacterized protein</fullName>
    </submittedName>
</protein>
<evidence type="ECO:0000313" key="2">
    <source>
        <dbReference type="Proteomes" id="UP000193622"/>
    </source>
</evidence>
<dbReference type="RefSeq" id="WP_085173415.1">
    <property type="nucleotide sequence ID" value="NZ_LQPC01000026.1"/>
</dbReference>
<dbReference type="EMBL" id="LQPC01000026">
    <property type="protein sequence ID" value="ORV89480.1"/>
    <property type="molecule type" value="Genomic_DNA"/>
</dbReference>
<sequence length="108" mass="12029">MTNSTYIPGTDVRYHFCSEWDGALCIVVDERDIDLTGWLVEIEAHGKVDRRQFTREMPFFCVSGGERWNGIGGGELRTPWSAVAGFGSTILRWLPPDNDPPAPTTNGN</sequence>
<dbReference type="AlphaFoldDB" id="A0A1X1WSM1"/>
<comment type="caution">
    <text evidence="1">The sequence shown here is derived from an EMBL/GenBank/DDBJ whole genome shotgun (WGS) entry which is preliminary data.</text>
</comment>
<name>A0A1X1WSM1_MYCIR</name>
<proteinExistence type="predicted"/>
<gene>
    <name evidence="1" type="ORF">AWC12_08585</name>
</gene>
<organism evidence="1 2">
    <name type="scientific">Mycolicibacterium iranicum</name>
    <name type="common">Mycobacterium iranicum</name>
    <dbReference type="NCBI Taxonomy" id="912594"/>
    <lineage>
        <taxon>Bacteria</taxon>
        <taxon>Bacillati</taxon>
        <taxon>Actinomycetota</taxon>
        <taxon>Actinomycetes</taxon>
        <taxon>Mycobacteriales</taxon>
        <taxon>Mycobacteriaceae</taxon>
        <taxon>Mycolicibacterium</taxon>
    </lineage>
</organism>
<accession>A0A1X1WSM1</accession>
<dbReference type="Proteomes" id="UP000193622">
    <property type="component" value="Unassembled WGS sequence"/>
</dbReference>
<evidence type="ECO:0000313" key="1">
    <source>
        <dbReference type="EMBL" id="ORV89480.1"/>
    </source>
</evidence>
<reference evidence="1 2" key="1">
    <citation type="submission" date="2016-01" db="EMBL/GenBank/DDBJ databases">
        <title>The new phylogeny of the genus Mycobacterium.</title>
        <authorList>
            <person name="Tarcisio F."/>
            <person name="Conor M."/>
            <person name="Antonella G."/>
            <person name="Elisabetta G."/>
            <person name="Giulia F.S."/>
            <person name="Sara T."/>
            <person name="Anna F."/>
            <person name="Clotilde B."/>
            <person name="Roberto B."/>
            <person name="Veronica D.S."/>
            <person name="Fabio R."/>
            <person name="Monica P."/>
            <person name="Olivier J."/>
            <person name="Enrico T."/>
            <person name="Nicola S."/>
        </authorList>
    </citation>
    <scope>NUCLEOTIDE SEQUENCE [LARGE SCALE GENOMIC DNA]</scope>
    <source>
        <strain evidence="1 2">DSM 45541</strain>
    </source>
</reference>